<dbReference type="SMART" id="SM00421">
    <property type="entry name" value="HTH_LUXR"/>
    <property type="match status" value="1"/>
</dbReference>
<reference evidence="3 4" key="1">
    <citation type="submission" date="2021-03" db="EMBL/GenBank/DDBJ databases">
        <title>Genomic Encyclopedia of Type Strains, Phase III (KMG-III): the genomes of soil and plant-associated and newly described type strains.</title>
        <authorList>
            <person name="Whitman W."/>
        </authorList>
    </citation>
    <scope>NUCLEOTIDE SEQUENCE [LARGE SCALE GENOMIC DNA]</scope>
    <source>
        <strain evidence="3 4">IMMIB AFH-6</strain>
    </source>
</reference>
<dbReference type="InterPro" id="IPR039420">
    <property type="entry name" value="WalR-like"/>
</dbReference>
<evidence type="ECO:0000256" key="1">
    <source>
        <dbReference type="ARBA" id="ARBA00023125"/>
    </source>
</evidence>
<dbReference type="Gene3D" id="3.40.50.2300">
    <property type="match status" value="1"/>
</dbReference>
<sequence>MHMNHEYAQEKASHSTRNAVTPMHVCLILDNNSLTDTVVQALDKAGRHRVTVFHDITELTQSTLTPDAILIGLQQFTALRENEPMVYLRLSRRSRIVVVLSSRELLDAAHILAFADAWVFEDINVDRINELLDLGLEGHCLMPKQFLSRLGVDEIRLTLLPRLSEPEFETLRLLGQGLNNRTIANQLDLSEAVIKSMVRSVLSKLHFRNRTEAGVFAARQQSALQSAREGMVPHHMHAPQAHRPGA</sequence>
<dbReference type="RefSeq" id="WP_246500842.1">
    <property type="nucleotide sequence ID" value="NZ_JAGINP010000017.1"/>
</dbReference>
<organism evidence="3 4">
    <name type="scientific">Azospirillum rugosum</name>
    <dbReference type="NCBI Taxonomy" id="416170"/>
    <lineage>
        <taxon>Bacteria</taxon>
        <taxon>Pseudomonadati</taxon>
        <taxon>Pseudomonadota</taxon>
        <taxon>Alphaproteobacteria</taxon>
        <taxon>Rhodospirillales</taxon>
        <taxon>Azospirillaceae</taxon>
        <taxon>Azospirillum</taxon>
    </lineage>
</organism>
<name>A0ABS4SQB6_9PROT</name>
<evidence type="ECO:0000259" key="2">
    <source>
        <dbReference type="PROSITE" id="PS50043"/>
    </source>
</evidence>
<protein>
    <submittedName>
        <fullName evidence="3">DNA-binding NarL/FixJ family response regulator</fullName>
    </submittedName>
</protein>
<feature type="domain" description="HTH luxR-type" evidence="2">
    <location>
        <begin position="156"/>
        <end position="221"/>
    </location>
</feature>
<proteinExistence type="predicted"/>
<comment type="caution">
    <text evidence="3">The sequence shown here is derived from an EMBL/GenBank/DDBJ whole genome shotgun (WGS) entry which is preliminary data.</text>
</comment>
<dbReference type="PANTHER" id="PTHR43214">
    <property type="entry name" value="TWO-COMPONENT RESPONSE REGULATOR"/>
    <property type="match status" value="1"/>
</dbReference>
<dbReference type="InterPro" id="IPR016032">
    <property type="entry name" value="Sig_transdc_resp-reg_C-effctor"/>
</dbReference>
<gene>
    <name evidence="3" type="ORF">J2851_004432</name>
</gene>
<dbReference type="PANTHER" id="PTHR43214:SF37">
    <property type="entry name" value="TRANSCRIPTIONAL REGULATORY PROTEIN YDFI"/>
    <property type="match status" value="1"/>
</dbReference>
<keyword evidence="4" id="KW-1185">Reference proteome</keyword>
<evidence type="ECO:0000313" key="4">
    <source>
        <dbReference type="Proteomes" id="UP000781958"/>
    </source>
</evidence>
<accession>A0ABS4SQB6</accession>
<dbReference type="InterPro" id="IPR000792">
    <property type="entry name" value="Tscrpt_reg_LuxR_C"/>
</dbReference>
<dbReference type="PRINTS" id="PR00038">
    <property type="entry name" value="HTHLUXR"/>
</dbReference>
<evidence type="ECO:0000313" key="3">
    <source>
        <dbReference type="EMBL" id="MBP2294642.1"/>
    </source>
</evidence>
<dbReference type="Pfam" id="PF00196">
    <property type="entry name" value="GerE"/>
    <property type="match status" value="1"/>
</dbReference>
<dbReference type="CDD" id="cd06170">
    <property type="entry name" value="LuxR_C_like"/>
    <property type="match status" value="1"/>
</dbReference>
<keyword evidence="1 3" id="KW-0238">DNA-binding</keyword>
<dbReference type="EMBL" id="JAGINP010000017">
    <property type="protein sequence ID" value="MBP2294642.1"/>
    <property type="molecule type" value="Genomic_DNA"/>
</dbReference>
<dbReference type="Proteomes" id="UP000781958">
    <property type="component" value="Unassembled WGS sequence"/>
</dbReference>
<dbReference type="GO" id="GO:0003677">
    <property type="term" value="F:DNA binding"/>
    <property type="evidence" value="ECO:0007669"/>
    <property type="project" value="UniProtKB-KW"/>
</dbReference>
<dbReference type="PROSITE" id="PS50043">
    <property type="entry name" value="HTH_LUXR_2"/>
    <property type="match status" value="1"/>
</dbReference>
<dbReference type="SUPFAM" id="SSF46894">
    <property type="entry name" value="C-terminal effector domain of the bipartite response regulators"/>
    <property type="match status" value="1"/>
</dbReference>